<dbReference type="SUPFAM" id="SSF50978">
    <property type="entry name" value="WD40 repeat-like"/>
    <property type="match status" value="1"/>
</dbReference>
<feature type="repeat" description="WD" evidence="3">
    <location>
        <begin position="57"/>
        <end position="98"/>
    </location>
</feature>
<dbReference type="InterPro" id="IPR015943">
    <property type="entry name" value="WD40/YVTN_repeat-like_dom_sf"/>
</dbReference>
<dbReference type="Proteomes" id="UP000612362">
    <property type="component" value="Unassembled WGS sequence"/>
</dbReference>
<protein>
    <recommendedName>
        <fullName evidence="6">Anaphase-promoting complex subunit 4 WD40 domain-containing protein</fullName>
    </recommendedName>
</protein>
<dbReference type="InterPro" id="IPR020472">
    <property type="entry name" value="WD40_PAC1"/>
</dbReference>
<dbReference type="PRINTS" id="PR00320">
    <property type="entry name" value="GPROTEINBRPT"/>
</dbReference>
<feature type="repeat" description="WD" evidence="3">
    <location>
        <begin position="15"/>
        <end position="56"/>
    </location>
</feature>
<accession>A0A8J3ID86</accession>
<dbReference type="PRINTS" id="PR00319">
    <property type="entry name" value="GPROTEINB"/>
</dbReference>
<dbReference type="PROSITE" id="PS50294">
    <property type="entry name" value="WD_REPEATS_REGION"/>
    <property type="match status" value="3"/>
</dbReference>
<evidence type="ECO:0000256" key="2">
    <source>
        <dbReference type="ARBA" id="ARBA00022737"/>
    </source>
</evidence>
<dbReference type="Pfam" id="PF00400">
    <property type="entry name" value="WD40"/>
    <property type="match status" value="5"/>
</dbReference>
<keyword evidence="5" id="KW-1185">Reference proteome</keyword>
<dbReference type="Gene3D" id="2.130.10.10">
    <property type="entry name" value="YVTN repeat-like/Quinoprotein amine dehydrogenase"/>
    <property type="match status" value="2"/>
</dbReference>
<dbReference type="InterPro" id="IPR001680">
    <property type="entry name" value="WD40_rpt"/>
</dbReference>
<dbReference type="SMART" id="SM00320">
    <property type="entry name" value="WD40"/>
    <property type="match status" value="5"/>
</dbReference>
<dbReference type="AlphaFoldDB" id="A0A8J3ID86"/>
<keyword evidence="1 3" id="KW-0853">WD repeat</keyword>
<dbReference type="InterPro" id="IPR001632">
    <property type="entry name" value="WD40_G-protein_beta-like"/>
</dbReference>
<feature type="repeat" description="WD" evidence="3">
    <location>
        <begin position="142"/>
        <end position="183"/>
    </location>
</feature>
<evidence type="ECO:0000313" key="4">
    <source>
        <dbReference type="EMBL" id="GHO49954.1"/>
    </source>
</evidence>
<dbReference type="PANTHER" id="PTHR19879">
    <property type="entry name" value="TRANSCRIPTION INITIATION FACTOR TFIID"/>
    <property type="match status" value="1"/>
</dbReference>
<reference evidence="4" key="1">
    <citation type="submission" date="2020-10" db="EMBL/GenBank/DDBJ databases">
        <title>Taxonomic study of unclassified bacteria belonging to the class Ktedonobacteria.</title>
        <authorList>
            <person name="Yabe S."/>
            <person name="Wang C.M."/>
            <person name="Zheng Y."/>
            <person name="Sakai Y."/>
            <person name="Cavaletti L."/>
            <person name="Monciardini P."/>
            <person name="Donadio S."/>
        </authorList>
    </citation>
    <scope>NUCLEOTIDE SEQUENCE</scope>
    <source>
        <strain evidence="4">SOSP1-1</strain>
    </source>
</reference>
<name>A0A8J3ID86_9CHLR</name>
<sequence>MLVWDASTGNTLLVYRGHTGSLRAIAWSPDDKYIASASSDKTIQVWDATTGHVIYTYHGHKDQVYTVAWSPDGTRLASGSEDKTLQIWDATTGNHLLVYQAQDKVESVTWSPDGTSIAAATSDKDPVVRIWHASLGTPITVYRGHSAGVFSLSWAPDGKRIVSGSADDTAQVWNAITGRIITTYPDAMTGGAVCVSWSPDGKYIASSGLGRSVYCRPHLHILSSKQERPKKCPEKVGTFLRTLSDDHGTPNLLQLQAGAMGCAGHASLNLHHVFDQSLEGGNFSCHQTLRTA</sequence>
<dbReference type="InterPro" id="IPR019775">
    <property type="entry name" value="WD40_repeat_CS"/>
</dbReference>
<dbReference type="CDD" id="cd00200">
    <property type="entry name" value="WD40"/>
    <property type="match status" value="1"/>
</dbReference>
<comment type="caution">
    <text evidence="4">The sequence shown here is derived from an EMBL/GenBank/DDBJ whole genome shotgun (WGS) entry which is preliminary data.</text>
</comment>
<dbReference type="InterPro" id="IPR036322">
    <property type="entry name" value="WD40_repeat_dom_sf"/>
</dbReference>
<evidence type="ECO:0000313" key="5">
    <source>
        <dbReference type="Proteomes" id="UP000612362"/>
    </source>
</evidence>
<gene>
    <name evidence="4" type="ORF">KSX_81170</name>
</gene>
<dbReference type="PROSITE" id="PS00678">
    <property type="entry name" value="WD_REPEATS_1"/>
    <property type="match status" value="2"/>
</dbReference>
<dbReference type="EMBL" id="BNJF01000006">
    <property type="protein sequence ID" value="GHO49954.1"/>
    <property type="molecule type" value="Genomic_DNA"/>
</dbReference>
<evidence type="ECO:0008006" key="6">
    <source>
        <dbReference type="Google" id="ProtNLM"/>
    </source>
</evidence>
<organism evidence="4 5">
    <name type="scientific">Ktedonospora formicarum</name>
    <dbReference type="NCBI Taxonomy" id="2778364"/>
    <lineage>
        <taxon>Bacteria</taxon>
        <taxon>Bacillati</taxon>
        <taxon>Chloroflexota</taxon>
        <taxon>Ktedonobacteria</taxon>
        <taxon>Ktedonobacterales</taxon>
        <taxon>Ktedonobacteraceae</taxon>
        <taxon>Ktedonospora</taxon>
    </lineage>
</organism>
<dbReference type="PROSITE" id="PS50082">
    <property type="entry name" value="WD_REPEATS_2"/>
    <property type="match status" value="3"/>
</dbReference>
<keyword evidence="2" id="KW-0677">Repeat</keyword>
<dbReference type="PANTHER" id="PTHR19879:SF9">
    <property type="entry name" value="TRANSCRIPTION INITIATION FACTOR TFIID SUBUNIT 5"/>
    <property type="match status" value="1"/>
</dbReference>
<proteinExistence type="predicted"/>
<evidence type="ECO:0000256" key="1">
    <source>
        <dbReference type="ARBA" id="ARBA00022574"/>
    </source>
</evidence>
<evidence type="ECO:0000256" key="3">
    <source>
        <dbReference type="PROSITE-ProRule" id="PRU00221"/>
    </source>
</evidence>